<feature type="transmembrane region" description="Helical" evidence="1">
    <location>
        <begin position="87"/>
        <end position="104"/>
    </location>
</feature>
<keyword evidence="1" id="KW-1133">Transmembrane helix</keyword>
<evidence type="ECO:0000313" key="3">
    <source>
        <dbReference type="Proteomes" id="UP001497382"/>
    </source>
</evidence>
<feature type="transmembrane region" description="Helical" evidence="1">
    <location>
        <begin position="46"/>
        <end position="75"/>
    </location>
</feature>
<dbReference type="AlphaFoldDB" id="A0AAV1ZJB0"/>
<dbReference type="Proteomes" id="UP001497382">
    <property type="component" value="Unassembled WGS sequence"/>
</dbReference>
<sequence length="215" mass="24292">MQEERMSRKSEQIGHLDEEKPRIVSINIPLEKNKSPGSKRRYKKRYFCCGSLSDGAIASANYSNVISVIMILSSLHVFFSNSKADDGINKALAFSAIIYAICYIRSSTNLKRAIDEEKREKIIPWILFTMVTIFFLLSEAIYVSVTYWEELDDFDEDLTVPCLRLILIAFLAFVGCTLIYCTYGVIRLFQSMARSGVAANSMMTDVRAFINGVSG</sequence>
<proteinExistence type="predicted"/>
<dbReference type="PANTHER" id="PTHR36694:SF11">
    <property type="entry name" value="LP21121P-RELATED"/>
    <property type="match status" value="1"/>
</dbReference>
<feature type="transmembrane region" description="Helical" evidence="1">
    <location>
        <begin position="165"/>
        <end position="186"/>
    </location>
</feature>
<organism evidence="2 3">
    <name type="scientific">Larinioides sclopetarius</name>
    <dbReference type="NCBI Taxonomy" id="280406"/>
    <lineage>
        <taxon>Eukaryota</taxon>
        <taxon>Metazoa</taxon>
        <taxon>Ecdysozoa</taxon>
        <taxon>Arthropoda</taxon>
        <taxon>Chelicerata</taxon>
        <taxon>Arachnida</taxon>
        <taxon>Araneae</taxon>
        <taxon>Araneomorphae</taxon>
        <taxon>Entelegynae</taxon>
        <taxon>Araneoidea</taxon>
        <taxon>Araneidae</taxon>
        <taxon>Larinioides</taxon>
    </lineage>
</organism>
<name>A0AAV1ZJB0_9ARAC</name>
<accession>A0AAV1ZJB0</accession>
<evidence type="ECO:0000256" key="1">
    <source>
        <dbReference type="SAM" id="Phobius"/>
    </source>
</evidence>
<dbReference type="PANTHER" id="PTHR36694">
    <property type="entry name" value="PASIFLORA 1, ISOFORM A-RELATED"/>
    <property type="match status" value="1"/>
</dbReference>
<comment type="caution">
    <text evidence="2">The sequence shown here is derived from an EMBL/GenBank/DDBJ whole genome shotgun (WGS) entry which is preliminary data.</text>
</comment>
<keyword evidence="1" id="KW-0472">Membrane</keyword>
<keyword evidence="3" id="KW-1185">Reference proteome</keyword>
<dbReference type="EMBL" id="CAXIEN010000047">
    <property type="protein sequence ID" value="CAL1270320.1"/>
    <property type="molecule type" value="Genomic_DNA"/>
</dbReference>
<protein>
    <submittedName>
        <fullName evidence="2">Uncharacterized protein</fullName>
    </submittedName>
</protein>
<gene>
    <name evidence="2" type="ORF">LARSCL_LOCUS5230</name>
</gene>
<reference evidence="2 3" key="1">
    <citation type="submission" date="2024-04" db="EMBL/GenBank/DDBJ databases">
        <authorList>
            <person name="Rising A."/>
            <person name="Reimegard J."/>
            <person name="Sonavane S."/>
            <person name="Akerstrom W."/>
            <person name="Nylinder S."/>
            <person name="Hedman E."/>
            <person name="Kallberg Y."/>
        </authorList>
    </citation>
    <scope>NUCLEOTIDE SEQUENCE [LARGE SCALE GENOMIC DNA]</scope>
</reference>
<keyword evidence="1" id="KW-0812">Transmembrane</keyword>
<feature type="transmembrane region" description="Helical" evidence="1">
    <location>
        <begin position="125"/>
        <end position="145"/>
    </location>
</feature>
<evidence type="ECO:0000313" key="2">
    <source>
        <dbReference type="EMBL" id="CAL1270320.1"/>
    </source>
</evidence>